<evidence type="ECO:0000259" key="6">
    <source>
        <dbReference type="Pfam" id="PF02776"/>
    </source>
</evidence>
<dbReference type="GO" id="GO:0003984">
    <property type="term" value="F:acetolactate synthase activity"/>
    <property type="evidence" value="ECO:0007669"/>
    <property type="project" value="TreeGrafter"/>
</dbReference>
<evidence type="ECO:0000259" key="4">
    <source>
        <dbReference type="Pfam" id="PF00205"/>
    </source>
</evidence>
<organism evidence="7">
    <name type="scientific">uncultured Desulfovibrio sp</name>
    <dbReference type="NCBI Taxonomy" id="167968"/>
    <lineage>
        <taxon>Bacteria</taxon>
        <taxon>Pseudomonadati</taxon>
        <taxon>Thermodesulfobacteriota</taxon>
        <taxon>Desulfovibrionia</taxon>
        <taxon>Desulfovibrionales</taxon>
        <taxon>Desulfovibrionaceae</taxon>
        <taxon>Desulfovibrio</taxon>
        <taxon>environmental samples</taxon>
    </lineage>
</organism>
<dbReference type="GO" id="GO:0000287">
    <property type="term" value="F:magnesium ion binding"/>
    <property type="evidence" value="ECO:0007669"/>
    <property type="project" value="InterPro"/>
</dbReference>
<accession>A0A212JRP6</accession>
<keyword evidence="2 3" id="KW-0786">Thiamine pyrophosphate</keyword>
<comment type="similarity">
    <text evidence="1 3">Belongs to the TPP enzyme family.</text>
</comment>
<gene>
    <name evidence="7" type="ORF">KM92DES2_11604</name>
</gene>
<evidence type="ECO:0000313" key="7">
    <source>
        <dbReference type="EMBL" id="SBW02091.1"/>
    </source>
</evidence>
<dbReference type="PANTHER" id="PTHR18968">
    <property type="entry name" value="THIAMINE PYROPHOSPHATE ENZYMES"/>
    <property type="match status" value="1"/>
</dbReference>
<dbReference type="SUPFAM" id="SSF52518">
    <property type="entry name" value="Thiamin diphosphate-binding fold (THDP-binding)"/>
    <property type="match status" value="2"/>
</dbReference>
<name>A0A212JRP6_9BACT</name>
<dbReference type="PROSITE" id="PS00187">
    <property type="entry name" value="TPP_ENZYMES"/>
    <property type="match status" value="1"/>
</dbReference>
<dbReference type="Pfam" id="PF02776">
    <property type="entry name" value="TPP_enzyme_N"/>
    <property type="match status" value="1"/>
</dbReference>
<dbReference type="Pfam" id="PF00205">
    <property type="entry name" value="TPP_enzyme_M"/>
    <property type="match status" value="1"/>
</dbReference>
<proteinExistence type="inferred from homology"/>
<evidence type="ECO:0000256" key="2">
    <source>
        <dbReference type="ARBA" id="ARBA00023052"/>
    </source>
</evidence>
<dbReference type="InterPro" id="IPR000399">
    <property type="entry name" value="TPP-bd_CS"/>
</dbReference>
<dbReference type="Pfam" id="PF02775">
    <property type="entry name" value="TPP_enzyme_C"/>
    <property type="match status" value="1"/>
</dbReference>
<dbReference type="NCBIfam" id="NF006187">
    <property type="entry name" value="PRK08322.1"/>
    <property type="match status" value="1"/>
</dbReference>
<dbReference type="EMBL" id="FLUP01000001">
    <property type="protein sequence ID" value="SBW02091.1"/>
    <property type="molecule type" value="Genomic_DNA"/>
</dbReference>
<evidence type="ECO:0000259" key="5">
    <source>
        <dbReference type="Pfam" id="PF02775"/>
    </source>
</evidence>
<dbReference type="InterPro" id="IPR045229">
    <property type="entry name" value="TPP_enz"/>
</dbReference>
<dbReference type="GO" id="GO:0005948">
    <property type="term" value="C:acetolactate synthase complex"/>
    <property type="evidence" value="ECO:0007669"/>
    <property type="project" value="TreeGrafter"/>
</dbReference>
<dbReference type="FunFam" id="3.40.50.970:FF:000007">
    <property type="entry name" value="Acetolactate synthase"/>
    <property type="match status" value="1"/>
</dbReference>
<protein>
    <submittedName>
        <fullName evidence="7">Thiamine pyrophosphate protein TPP binding domain protein</fullName>
    </submittedName>
</protein>
<dbReference type="PANTHER" id="PTHR18968:SF129">
    <property type="entry name" value="ACETOLACTATE SYNTHASE"/>
    <property type="match status" value="1"/>
</dbReference>
<dbReference type="Gene3D" id="3.40.50.1220">
    <property type="entry name" value="TPP-binding domain"/>
    <property type="match status" value="1"/>
</dbReference>
<dbReference type="GO" id="GO:0009099">
    <property type="term" value="P:L-valine biosynthetic process"/>
    <property type="evidence" value="ECO:0007669"/>
    <property type="project" value="TreeGrafter"/>
</dbReference>
<dbReference type="GO" id="GO:0050660">
    <property type="term" value="F:flavin adenine dinucleotide binding"/>
    <property type="evidence" value="ECO:0007669"/>
    <property type="project" value="TreeGrafter"/>
</dbReference>
<dbReference type="Gene3D" id="3.40.50.970">
    <property type="match status" value="2"/>
</dbReference>
<dbReference type="InterPro" id="IPR011766">
    <property type="entry name" value="TPP_enzyme_TPP-bd"/>
</dbReference>
<dbReference type="InterPro" id="IPR029035">
    <property type="entry name" value="DHS-like_NAD/FAD-binding_dom"/>
</dbReference>
<dbReference type="GO" id="GO:0009097">
    <property type="term" value="P:isoleucine biosynthetic process"/>
    <property type="evidence" value="ECO:0007669"/>
    <property type="project" value="TreeGrafter"/>
</dbReference>
<dbReference type="InterPro" id="IPR012001">
    <property type="entry name" value="Thiamin_PyroP_enz_TPP-bd_dom"/>
</dbReference>
<dbReference type="RefSeq" id="WP_192113209.1">
    <property type="nucleotide sequence ID" value="NZ_CABUEN010000016.1"/>
</dbReference>
<dbReference type="AlphaFoldDB" id="A0A212JRP6"/>
<evidence type="ECO:0000256" key="1">
    <source>
        <dbReference type="ARBA" id="ARBA00007812"/>
    </source>
</evidence>
<dbReference type="InterPro" id="IPR012000">
    <property type="entry name" value="Thiamin_PyroP_enz_cen_dom"/>
</dbReference>
<dbReference type="CDD" id="cd07035">
    <property type="entry name" value="TPP_PYR_POX_like"/>
    <property type="match status" value="1"/>
</dbReference>
<dbReference type="GO" id="GO:0030976">
    <property type="term" value="F:thiamine pyrophosphate binding"/>
    <property type="evidence" value="ECO:0007669"/>
    <property type="project" value="InterPro"/>
</dbReference>
<feature type="domain" description="Thiamine pyrophosphate enzyme central" evidence="4">
    <location>
        <begin position="191"/>
        <end position="325"/>
    </location>
</feature>
<evidence type="ECO:0000256" key="3">
    <source>
        <dbReference type="RuleBase" id="RU362132"/>
    </source>
</evidence>
<feature type="domain" description="Thiamine pyrophosphate enzyme TPP-binding" evidence="5">
    <location>
        <begin position="384"/>
        <end position="529"/>
    </location>
</feature>
<reference evidence="7" key="1">
    <citation type="submission" date="2016-04" db="EMBL/GenBank/DDBJ databases">
        <authorList>
            <person name="Evans L.H."/>
            <person name="Alamgir A."/>
            <person name="Owens N."/>
            <person name="Weber N.D."/>
            <person name="Virtaneva K."/>
            <person name="Barbian K."/>
            <person name="Babar A."/>
            <person name="Rosenke K."/>
        </authorList>
    </citation>
    <scope>NUCLEOTIDE SEQUENCE</scope>
    <source>
        <strain evidence="7">92-2</strain>
    </source>
</reference>
<dbReference type="SUPFAM" id="SSF52467">
    <property type="entry name" value="DHS-like NAD/FAD-binding domain"/>
    <property type="match status" value="1"/>
</dbReference>
<sequence length="557" mass="59738">MDQQNVAQFLVSCLRTEGVKYVFGIPGEENIKFVRAVAASGDIRFILARHEQGASLMADIYGRLTGKAGVCTATLGPGAINLLLGAADAQTNSSPLVAISAQVGLKRIYKESHQIVDLVGMFKPVTKWADTVLTPQAVPEMVRNAFQVAQEERPGATYLAIPEDVEGAPMPEAVPLKAAPCAKAIPSPAAVAEAAALLRCARKPVIMAGHGVARTGNAAVLAAFAERYKIPVATTFMGKGVISDRSPQSLGVIGFMRHDYENCAFDQADVILSIGYELQEFTPMRINPQSNKRIIHINTFMPDVDAHYNPEVTIMADVGLALASLAKELGAEPLLSAGRGARIRELVEAELAKGRESDAFPLKPQRIVSDIRAAMGDEDIVLADTGAIKMWMARLYPTYAPLTCIVSNGLSTMAFSLPGAIGAHLACPERKVLAVMGDGSFLMNSQEMETAVRENIPLKILIWVDDSYGLIKWKMDMESGSHDCVDFGNPDFVTYAESFGAKGYRIESAAELLPTLQKALNEPGVSLVACPVDYSENMALINSLGELTPALCALDEL</sequence>
<dbReference type="CDD" id="cd02010">
    <property type="entry name" value="TPP_ALS"/>
    <property type="match status" value="1"/>
</dbReference>
<feature type="domain" description="Thiamine pyrophosphate enzyme N-terminal TPP-binding" evidence="6">
    <location>
        <begin position="5"/>
        <end position="119"/>
    </location>
</feature>
<dbReference type="InterPro" id="IPR029061">
    <property type="entry name" value="THDP-binding"/>
</dbReference>